<organism evidence="1 2">
    <name type="scientific">Peronospora destructor</name>
    <dbReference type="NCBI Taxonomy" id="86335"/>
    <lineage>
        <taxon>Eukaryota</taxon>
        <taxon>Sar</taxon>
        <taxon>Stramenopiles</taxon>
        <taxon>Oomycota</taxon>
        <taxon>Peronosporomycetes</taxon>
        <taxon>Peronosporales</taxon>
        <taxon>Peronosporaceae</taxon>
        <taxon>Peronospora</taxon>
    </lineage>
</organism>
<gene>
    <name evidence="1" type="ORF">PDE001_LOCUS7807</name>
</gene>
<evidence type="ECO:0000313" key="2">
    <source>
        <dbReference type="Proteomes" id="UP001162029"/>
    </source>
</evidence>
<dbReference type="AlphaFoldDB" id="A0AAV0UYY0"/>
<evidence type="ECO:0000313" key="1">
    <source>
        <dbReference type="EMBL" id="CAI5741418.1"/>
    </source>
</evidence>
<accession>A0AAV0UYY0</accession>
<protein>
    <submittedName>
        <fullName evidence="1">Uncharacterized protein</fullName>
    </submittedName>
</protein>
<proteinExistence type="predicted"/>
<dbReference type="EMBL" id="CANTFM010001578">
    <property type="protein sequence ID" value="CAI5741418.1"/>
    <property type="molecule type" value="Genomic_DNA"/>
</dbReference>
<keyword evidence="2" id="KW-1185">Reference proteome</keyword>
<reference evidence="1" key="1">
    <citation type="submission" date="2022-12" db="EMBL/GenBank/DDBJ databases">
        <authorList>
            <person name="Webb A."/>
        </authorList>
    </citation>
    <scope>NUCLEOTIDE SEQUENCE</scope>
    <source>
        <strain evidence="1">Pd1</strain>
    </source>
</reference>
<dbReference type="Proteomes" id="UP001162029">
    <property type="component" value="Unassembled WGS sequence"/>
</dbReference>
<name>A0AAV0UYY0_9STRA</name>
<comment type="caution">
    <text evidence="1">The sequence shown here is derived from an EMBL/GenBank/DDBJ whole genome shotgun (WGS) entry which is preliminary data.</text>
</comment>
<sequence>MCKDSPKENPYTGKLYRDAMTLDITMLKNLKRTLKQAIQMEFVHESKGDEAMLRNFEKLVQQKFDDEETLMYRAEFNDQGLNFVYDGNEILEYGVEGRKLKTYNELKNFVEPFAMHKTSGGKLGAKRNKGGKKNSKHIRRCTEKEFDDMITQSDVV</sequence>